<evidence type="ECO:0000313" key="1">
    <source>
        <dbReference type="EMBL" id="KAG9696265.1"/>
    </source>
</evidence>
<dbReference type="OrthoDB" id="5343383at2759"/>
<name>A0A9P8ERS1_AURME</name>
<protein>
    <submittedName>
        <fullName evidence="1">Uncharacterized protein</fullName>
    </submittedName>
</protein>
<reference evidence="1" key="1">
    <citation type="journal article" date="2021" name="J Fungi (Basel)">
        <title>Virulence traits and population genomics of the black yeast Aureobasidium melanogenum.</title>
        <authorList>
            <person name="Cernosa A."/>
            <person name="Sun X."/>
            <person name="Gostincar C."/>
            <person name="Fang C."/>
            <person name="Gunde-Cimerman N."/>
            <person name="Song Z."/>
        </authorList>
    </citation>
    <scope>NUCLEOTIDE SEQUENCE</scope>
    <source>
        <strain evidence="1">EXF-9911</strain>
    </source>
</reference>
<evidence type="ECO:0000313" key="2">
    <source>
        <dbReference type="Proteomes" id="UP000779574"/>
    </source>
</evidence>
<comment type="caution">
    <text evidence="1">The sequence shown here is derived from an EMBL/GenBank/DDBJ whole genome shotgun (WGS) entry which is preliminary data.</text>
</comment>
<sequence>MYSQHGTVEAILAFYQQLIKHPYLDESALKIPPASGWDTVDAEALRALGKTDAVIDLLRHLPYLDGRGDGYLIAFETIPVDFTETSTAMTEEVYPIPGHCVYLTEGLGREGYRLILDTERGTTTAFSIMEYELSTSEMRKYKADQRQQEEELCQQELTEWIPDLSEAERIQDDVSREFKILNIRYPADAYNTYLRYGWGSGSFDKQACRVKLLEMEKVFGRERNRLMDLNDPDADMFD</sequence>
<organism evidence="1 2">
    <name type="scientific">Aureobasidium melanogenum</name>
    <name type="common">Aureobasidium pullulans var. melanogenum</name>
    <dbReference type="NCBI Taxonomy" id="46634"/>
    <lineage>
        <taxon>Eukaryota</taxon>
        <taxon>Fungi</taxon>
        <taxon>Dikarya</taxon>
        <taxon>Ascomycota</taxon>
        <taxon>Pezizomycotina</taxon>
        <taxon>Dothideomycetes</taxon>
        <taxon>Dothideomycetidae</taxon>
        <taxon>Dothideales</taxon>
        <taxon>Saccotheciaceae</taxon>
        <taxon>Aureobasidium</taxon>
    </lineage>
</organism>
<dbReference type="Proteomes" id="UP000779574">
    <property type="component" value="Unassembled WGS sequence"/>
</dbReference>
<accession>A0A9P8ERS1</accession>
<reference evidence="1" key="2">
    <citation type="submission" date="2021-08" db="EMBL/GenBank/DDBJ databases">
        <authorList>
            <person name="Gostincar C."/>
            <person name="Sun X."/>
            <person name="Song Z."/>
            <person name="Gunde-Cimerman N."/>
        </authorList>
    </citation>
    <scope>NUCLEOTIDE SEQUENCE</scope>
    <source>
        <strain evidence="1">EXF-9911</strain>
    </source>
</reference>
<dbReference type="AlphaFoldDB" id="A0A9P8ERS1"/>
<dbReference type="EMBL" id="JAHFXF010000107">
    <property type="protein sequence ID" value="KAG9696265.1"/>
    <property type="molecule type" value="Genomic_DNA"/>
</dbReference>
<proteinExistence type="predicted"/>
<gene>
    <name evidence="1" type="ORF">KCU76_g3853</name>
</gene>
<feature type="non-terminal residue" evidence="1">
    <location>
        <position position="1"/>
    </location>
</feature>